<reference evidence="3" key="1">
    <citation type="journal article" date="2014" name="Front. Microbiol.">
        <title>High frequency of phylogenetically diverse reductive dehalogenase-homologous genes in deep subseafloor sedimentary metagenomes.</title>
        <authorList>
            <person name="Kawai M."/>
            <person name="Futagami T."/>
            <person name="Toyoda A."/>
            <person name="Takaki Y."/>
            <person name="Nishi S."/>
            <person name="Hori S."/>
            <person name="Arai W."/>
            <person name="Tsubouchi T."/>
            <person name="Morono Y."/>
            <person name="Uchiyama I."/>
            <person name="Ito T."/>
            <person name="Fujiyama A."/>
            <person name="Inagaki F."/>
            <person name="Takami H."/>
        </authorList>
    </citation>
    <scope>NUCLEOTIDE SEQUENCE</scope>
    <source>
        <strain evidence="3">Expedition CK06-06</strain>
    </source>
</reference>
<dbReference type="EMBL" id="BARW01028529">
    <property type="protein sequence ID" value="GAJ13879.1"/>
    <property type="molecule type" value="Genomic_DNA"/>
</dbReference>
<evidence type="ECO:0000256" key="1">
    <source>
        <dbReference type="ARBA" id="ARBA00007430"/>
    </source>
</evidence>
<dbReference type="PANTHER" id="PTHR43318:SF2">
    <property type="entry name" value="UDP-N-ACETYLGLUCOSAMINE 4,6-DEHYDRATASE (INVERTING)"/>
    <property type="match status" value="1"/>
</dbReference>
<dbReference type="InterPro" id="IPR051203">
    <property type="entry name" value="Polysaccharide_Synthase-Rel"/>
</dbReference>
<dbReference type="InterPro" id="IPR036291">
    <property type="entry name" value="NAD(P)-bd_dom_sf"/>
</dbReference>
<sequence length="140" mass="15924">MRGKTVLVTGGTGSIGQKLTERIFKKRPKKVIVFSRDEAKQVDMQLKFPNPGYPVRYILGDIRDRERLYRAFKDIDIVLHTAALKHVPKCERDPFEAVKTNVIGAQNIIDAAIDRKVKKVLAISTDQMLILAMIKYLTDI</sequence>
<dbReference type="AlphaFoldDB" id="X1U8R2"/>
<feature type="domain" description="Polysaccharide biosynthesis protein CapD-like" evidence="2">
    <location>
        <begin position="6"/>
        <end position="127"/>
    </location>
</feature>
<dbReference type="Gene3D" id="3.40.50.720">
    <property type="entry name" value="NAD(P)-binding Rossmann-like Domain"/>
    <property type="match status" value="1"/>
</dbReference>
<dbReference type="InterPro" id="IPR003869">
    <property type="entry name" value="Polysac_CapD-like"/>
</dbReference>
<comment type="similarity">
    <text evidence="1">Belongs to the polysaccharide synthase family.</text>
</comment>
<comment type="caution">
    <text evidence="3">The sequence shown here is derived from an EMBL/GenBank/DDBJ whole genome shotgun (WGS) entry which is preliminary data.</text>
</comment>
<protein>
    <recommendedName>
        <fullName evidence="2">Polysaccharide biosynthesis protein CapD-like domain-containing protein</fullName>
    </recommendedName>
</protein>
<gene>
    <name evidence="3" type="ORF">S12H4_46040</name>
</gene>
<evidence type="ECO:0000259" key="2">
    <source>
        <dbReference type="Pfam" id="PF02719"/>
    </source>
</evidence>
<accession>X1U8R2</accession>
<organism evidence="3">
    <name type="scientific">marine sediment metagenome</name>
    <dbReference type="NCBI Taxonomy" id="412755"/>
    <lineage>
        <taxon>unclassified sequences</taxon>
        <taxon>metagenomes</taxon>
        <taxon>ecological metagenomes</taxon>
    </lineage>
</organism>
<dbReference type="PANTHER" id="PTHR43318">
    <property type="entry name" value="UDP-N-ACETYLGLUCOSAMINE 4,6-DEHYDRATASE"/>
    <property type="match status" value="1"/>
</dbReference>
<name>X1U8R2_9ZZZZ</name>
<dbReference type="Pfam" id="PF02719">
    <property type="entry name" value="Polysacc_synt_2"/>
    <property type="match status" value="1"/>
</dbReference>
<evidence type="ECO:0000313" key="3">
    <source>
        <dbReference type="EMBL" id="GAJ13879.1"/>
    </source>
</evidence>
<proteinExistence type="inferred from homology"/>
<dbReference type="SUPFAM" id="SSF51735">
    <property type="entry name" value="NAD(P)-binding Rossmann-fold domains"/>
    <property type="match status" value="1"/>
</dbReference>